<dbReference type="PATRIC" id="fig|1069640.6.peg.1271"/>
<feature type="transmembrane region" description="Helical" evidence="11">
    <location>
        <begin position="54"/>
        <end position="79"/>
    </location>
</feature>
<dbReference type="KEGG" id="sns:VC03_06400"/>
<gene>
    <name evidence="11" type="primary">atpB</name>
    <name evidence="13" type="ORF">VC03_06400</name>
</gene>
<reference evidence="13 14" key="1">
    <citation type="journal article" date="2012" name="BMC Genomics">
        <title>Genomic sequence analysis and characterization of Sneathia amnii sp. nov.</title>
        <authorList>
            <consortium name="Vaginal Microbiome Consortium (additional members)"/>
            <person name="Harwich M.D.Jr."/>
            <person name="Serrano M.G."/>
            <person name="Fettweis J.M."/>
            <person name="Alves J.M."/>
            <person name="Reimers M.A."/>
            <person name="Buck G.A."/>
            <person name="Jefferson K.K."/>
        </authorList>
    </citation>
    <scope>NUCLEOTIDE SEQUENCE [LARGE SCALE GENOMIC DNA]</scope>
    <source>
        <strain evidence="13 14">SN35</strain>
    </source>
</reference>
<dbReference type="Pfam" id="PF00119">
    <property type="entry name" value="ATP-synt_A"/>
    <property type="match status" value="1"/>
</dbReference>
<dbReference type="InterPro" id="IPR000568">
    <property type="entry name" value="ATP_synth_F0_asu"/>
</dbReference>
<evidence type="ECO:0000256" key="8">
    <source>
        <dbReference type="ARBA" id="ARBA00023065"/>
    </source>
</evidence>
<feature type="transmembrane region" description="Helical" evidence="11">
    <location>
        <begin position="221"/>
        <end position="240"/>
    </location>
</feature>
<evidence type="ECO:0000256" key="6">
    <source>
        <dbReference type="ARBA" id="ARBA00022781"/>
    </source>
</evidence>
<keyword evidence="5 11" id="KW-0812">Transmembrane</keyword>
<dbReference type="PANTHER" id="PTHR42823">
    <property type="entry name" value="ATP SYNTHASE SUBUNIT A, CHLOROPLASTIC"/>
    <property type="match status" value="1"/>
</dbReference>
<dbReference type="InterPro" id="IPR035908">
    <property type="entry name" value="F0_ATP_A_sf"/>
</dbReference>
<evidence type="ECO:0000313" key="13">
    <source>
        <dbReference type="EMBL" id="AKC96092.1"/>
    </source>
</evidence>
<evidence type="ECO:0000256" key="12">
    <source>
        <dbReference type="RuleBase" id="RU000483"/>
    </source>
</evidence>
<dbReference type="OrthoDB" id="9789241at2"/>
<dbReference type="EMBL" id="CP011280">
    <property type="protein sequence ID" value="AKC96092.1"/>
    <property type="molecule type" value="Genomic_DNA"/>
</dbReference>
<evidence type="ECO:0000256" key="3">
    <source>
        <dbReference type="ARBA" id="ARBA00022448"/>
    </source>
</evidence>
<dbReference type="Proteomes" id="UP000033103">
    <property type="component" value="Chromosome"/>
</dbReference>
<feature type="transmembrane region" description="Helical" evidence="11">
    <location>
        <begin position="164"/>
        <end position="183"/>
    </location>
</feature>
<dbReference type="GO" id="GO:0005886">
    <property type="term" value="C:plasma membrane"/>
    <property type="evidence" value="ECO:0007669"/>
    <property type="project" value="UniProtKB-SubCell"/>
</dbReference>
<dbReference type="PRINTS" id="PR00123">
    <property type="entry name" value="ATPASEA"/>
</dbReference>
<evidence type="ECO:0000256" key="11">
    <source>
        <dbReference type="HAMAP-Rule" id="MF_01393"/>
    </source>
</evidence>
<protein>
    <recommendedName>
        <fullName evidence="11 12">ATP synthase subunit a</fullName>
    </recommendedName>
    <alternativeName>
        <fullName evidence="11">ATP synthase F0 sector subunit a</fullName>
    </alternativeName>
    <alternativeName>
        <fullName evidence="11">F-ATPase subunit 6</fullName>
    </alternativeName>
</protein>
<dbReference type="STRING" id="187101.VC03_06400"/>
<dbReference type="CDD" id="cd00310">
    <property type="entry name" value="ATP-synt_Fo_a_6"/>
    <property type="match status" value="1"/>
</dbReference>
<accession>A0A0E3ZC13</accession>
<evidence type="ECO:0000256" key="7">
    <source>
        <dbReference type="ARBA" id="ARBA00022989"/>
    </source>
</evidence>
<keyword evidence="4 11" id="KW-0138">CF(0)</keyword>
<evidence type="ECO:0000256" key="2">
    <source>
        <dbReference type="ARBA" id="ARBA00006810"/>
    </source>
</evidence>
<keyword evidence="3 11" id="KW-0813">Transport</keyword>
<feature type="transmembrane region" description="Helical" evidence="11">
    <location>
        <begin position="117"/>
        <end position="144"/>
    </location>
</feature>
<evidence type="ECO:0000256" key="1">
    <source>
        <dbReference type="ARBA" id="ARBA00004141"/>
    </source>
</evidence>
<feature type="transmembrane region" description="Helical" evidence="11">
    <location>
        <begin position="260"/>
        <end position="285"/>
    </location>
</feature>
<keyword evidence="6 11" id="KW-0375">Hydrogen ion transport</keyword>
<keyword evidence="7 11" id="KW-1133">Transmembrane helix</keyword>
<dbReference type="PROSITE" id="PS00449">
    <property type="entry name" value="ATPASE_A"/>
    <property type="match status" value="1"/>
</dbReference>
<dbReference type="InterPro" id="IPR023011">
    <property type="entry name" value="ATP_synth_F0_asu_AS"/>
</dbReference>
<dbReference type="HAMAP" id="MF_01393">
    <property type="entry name" value="ATP_synth_a_bact"/>
    <property type="match status" value="1"/>
</dbReference>
<dbReference type="InterPro" id="IPR045082">
    <property type="entry name" value="ATP_syn_F0_a_bact/chloroplast"/>
</dbReference>
<comment type="subcellular location">
    <subcellularLocation>
        <location evidence="11 12">Cell membrane</location>
        <topology evidence="11 12">Multi-pass membrane protein</topology>
    </subcellularLocation>
    <subcellularLocation>
        <location evidence="1">Membrane</location>
        <topology evidence="1">Multi-pass membrane protein</topology>
    </subcellularLocation>
</comment>
<evidence type="ECO:0000256" key="9">
    <source>
        <dbReference type="ARBA" id="ARBA00023136"/>
    </source>
</evidence>
<dbReference type="GO" id="GO:0046933">
    <property type="term" value="F:proton-transporting ATP synthase activity, rotational mechanism"/>
    <property type="evidence" value="ECO:0007669"/>
    <property type="project" value="UniProtKB-UniRule"/>
</dbReference>
<dbReference type="PANTHER" id="PTHR42823:SF3">
    <property type="entry name" value="ATP SYNTHASE SUBUNIT A, CHLOROPLASTIC"/>
    <property type="match status" value="1"/>
</dbReference>
<sequence>MKKAGKVILYFIVITLIINFILGIFSTIFPISFLKPSDLIEAPRVFGIVKIGRYVFQINQTIVNSWALMLLIIVILFFGSRNLSIENPKGLQLLLEEYYNFIESTFLANYKNYKEKFLPFFSALFAFILFSNLSVFLFPYIFMWEKKGNTWLIKPFFRTATADINTTLGLAIIVTVLFVTCWIKRQGIIGVFKELCHPFFIMLPINIIGELAKPINISMRLFGNMFAGLVIIGLLYGISFNNVLSSLTLHLMRGSFSLAVIWPAILQLYLDLFIGILQAFVFTVLSSVYVEQALIGDED</sequence>
<evidence type="ECO:0000313" key="14">
    <source>
        <dbReference type="Proteomes" id="UP000033103"/>
    </source>
</evidence>
<dbReference type="GO" id="GO:0042777">
    <property type="term" value="P:proton motive force-driven plasma membrane ATP synthesis"/>
    <property type="evidence" value="ECO:0007669"/>
    <property type="project" value="TreeGrafter"/>
</dbReference>
<evidence type="ECO:0000256" key="5">
    <source>
        <dbReference type="ARBA" id="ARBA00022692"/>
    </source>
</evidence>
<keyword evidence="8 11" id="KW-0406">Ion transport</keyword>
<dbReference type="Gene3D" id="1.20.120.220">
    <property type="entry name" value="ATP synthase, F0 complex, subunit A"/>
    <property type="match status" value="1"/>
</dbReference>
<dbReference type="NCBIfam" id="TIGR01131">
    <property type="entry name" value="ATP_synt_6_or_A"/>
    <property type="match status" value="1"/>
</dbReference>
<name>A0A0E3ZC13_9FUSO</name>
<keyword evidence="9 11" id="KW-0472">Membrane</keyword>
<keyword evidence="11" id="KW-1003">Cell membrane</keyword>
<comment type="function">
    <text evidence="11 12">Key component of the proton channel; it plays a direct role in the translocation of protons across the membrane.</text>
</comment>
<dbReference type="SUPFAM" id="SSF81336">
    <property type="entry name" value="F1F0 ATP synthase subunit A"/>
    <property type="match status" value="1"/>
</dbReference>
<evidence type="ECO:0000256" key="10">
    <source>
        <dbReference type="ARBA" id="ARBA00023310"/>
    </source>
</evidence>
<keyword evidence="10 11" id="KW-0066">ATP synthesis</keyword>
<proteinExistence type="inferred from homology"/>
<keyword evidence="14" id="KW-1185">Reference proteome</keyword>
<dbReference type="RefSeq" id="WP_046329196.1">
    <property type="nucleotide sequence ID" value="NZ_CP011280.1"/>
</dbReference>
<dbReference type="AlphaFoldDB" id="A0A0E3ZC13"/>
<evidence type="ECO:0000256" key="4">
    <source>
        <dbReference type="ARBA" id="ARBA00022547"/>
    </source>
</evidence>
<feature type="transmembrane region" description="Helical" evidence="11">
    <location>
        <begin position="7"/>
        <end position="34"/>
    </location>
</feature>
<organism evidence="13 14">
    <name type="scientific">Sneathia vaginalis</name>
    <dbReference type="NCBI Taxonomy" id="187101"/>
    <lineage>
        <taxon>Bacteria</taxon>
        <taxon>Fusobacteriati</taxon>
        <taxon>Fusobacteriota</taxon>
        <taxon>Fusobacteriia</taxon>
        <taxon>Fusobacteriales</taxon>
        <taxon>Leptotrichiaceae</taxon>
        <taxon>Sneathia</taxon>
    </lineage>
</organism>
<dbReference type="HOGENOM" id="CLU_041018_2_0_0"/>
<comment type="similarity">
    <text evidence="2 11 12">Belongs to the ATPase A chain family.</text>
</comment>
<dbReference type="GO" id="GO:0045259">
    <property type="term" value="C:proton-transporting ATP synthase complex"/>
    <property type="evidence" value="ECO:0007669"/>
    <property type="project" value="UniProtKB-KW"/>
</dbReference>